<dbReference type="GO" id="GO:0005516">
    <property type="term" value="F:calmodulin binding"/>
    <property type="evidence" value="ECO:0007669"/>
    <property type="project" value="TreeGrafter"/>
</dbReference>
<dbReference type="InterPro" id="IPR038423">
    <property type="entry name" value="CAD_C_sf"/>
</dbReference>
<evidence type="ECO:0000256" key="7">
    <source>
        <dbReference type="ARBA" id="ARBA00060782"/>
    </source>
</evidence>
<dbReference type="Gene3D" id="2.60.20.10">
    <property type="entry name" value="Crystallins"/>
    <property type="match status" value="1"/>
</dbReference>
<sequence length="210" mass="23069">MSVDPTKVKFFFGLNCTGDSFEYDEGQTVEFSDGDEWNDKFLSCIVGASVKCNLWQHNDITTAPGNYEQLAQGSTNNDLSSMGGISKFQVIPGDFQWAVDVKLVNNVNTTVGSYEMTLIPFGVQQVSCRDGDDYIQMPIPELSPSDSEIVTQVAVRDTKSGVYVANGSCYFKCDPSTGIVSVRKPTDTFPPNMDAIQQDNTTFNFNLNSV</sequence>
<comment type="caution">
    <text evidence="10">The sequence shown here is derived from an EMBL/GenBank/DDBJ whole genome shotgun (WGS) entry which is preliminary data.</text>
</comment>
<dbReference type="Pfam" id="PF08964">
    <property type="entry name" value="Crystall_3"/>
    <property type="match status" value="1"/>
</dbReference>
<evidence type="ECO:0000313" key="10">
    <source>
        <dbReference type="EMBL" id="KAK5580514.1"/>
    </source>
</evidence>
<comment type="subcellular location">
    <subcellularLocation>
        <location evidence="1">Cell membrane</location>
    </subcellularLocation>
</comment>
<feature type="domain" description="Calcium-dependent cell adhesion molecule 1 membrane-binding" evidence="9">
    <location>
        <begin position="99"/>
        <end position="208"/>
    </location>
</feature>
<dbReference type="PANTHER" id="PTHR38083">
    <property type="entry name" value="CALCIUM-DEPENDENT CELL ADHESION MOLECULE 1-RELATED"/>
    <property type="match status" value="1"/>
</dbReference>
<dbReference type="PANTHER" id="PTHR38083:SF1">
    <property type="entry name" value="CALCIUM-DEPENDENT CELL ADHESION MOLECULE 1-RELATED"/>
    <property type="match status" value="1"/>
</dbReference>
<evidence type="ECO:0000256" key="2">
    <source>
        <dbReference type="ARBA" id="ARBA00022475"/>
    </source>
</evidence>
<evidence type="ECO:0000313" key="11">
    <source>
        <dbReference type="Proteomes" id="UP001344447"/>
    </source>
</evidence>
<evidence type="ECO:0000256" key="3">
    <source>
        <dbReference type="ARBA" id="ARBA00022837"/>
    </source>
</evidence>
<name>A0AAN7TVD3_9MYCE</name>
<evidence type="ECO:0000259" key="8">
    <source>
        <dbReference type="Pfam" id="PF08964"/>
    </source>
</evidence>
<dbReference type="InterPro" id="IPR011024">
    <property type="entry name" value="G_crystallin-like"/>
</dbReference>
<dbReference type="AlphaFoldDB" id="A0AAN7TVD3"/>
<dbReference type="Proteomes" id="UP001344447">
    <property type="component" value="Unassembled WGS sequence"/>
</dbReference>
<evidence type="ECO:0000256" key="4">
    <source>
        <dbReference type="ARBA" id="ARBA00022889"/>
    </source>
</evidence>
<feature type="domain" description="Calcium-dependent cell adhesion molecule N-terminal" evidence="8">
    <location>
        <begin position="4"/>
        <end position="92"/>
    </location>
</feature>
<proteinExistence type="inferred from homology"/>
<evidence type="ECO:0000259" key="9">
    <source>
        <dbReference type="Pfam" id="PF14564"/>
    </source>
</evidence>
<dbReference type="InterPro" id="IPR015059">
    <property type="entry name" value="Ca_cell_adhesion_N_dom"/>
</dbReference>
<dbReference type="GO" id="GO:0005509">
    <property type="term" value="F:calcium ion binding"/>
    <property type="evidence" value="ECO:0007669"/>
    <property type="project" value="TreeGrafter"/>
</dbReference>
<dbReference type="GO" id="GO:0009897">
    <property type="term" value="C:external side of plasma membrane"/>
    <property type="evidence" value="ECO:0007669"/>
    <property type="project" value="TreeGrafter"/>
</dbReference>
<organism evidence="10 11">
    <name type="scientific">Dictyostelium firmibasis</name>
    <dbReference type="NCBI Taxonomy" id="79012"/>
    <lineage>
        <taxon>Eukaryota</taxon>
        <taxon>Amoebozoa</taxon>
        <taxon>Evosea</taxon>
        <taxon>Eumycetozoa</taxon>
        <taxon>Dictyostelia</taxon>
        <taxon>Dictyosteliales</taxon>
        <taxon>Dictyosteliaceae</taxon>
        <taxon>Dictyostelium</taxon>
    </lineage>
</organism>
<comment type="similarity">
    <text evidence="7">Belongs to the Dictyostelium CAD family.</text>
</comment>
<keyword evidence="4" id="KW-0130">Cell adhesion</keyword>
<dbReference type="Gene3D" id="2.60.40.1720">
    <property type="entry name" value="Calcium-dependent cell adhesion molecule-1"/>
    <property type="match status" value="1"/>
</dbReference>
<dbReference type="InterPro" id="IPR052885">
    <property type="entry name" value="Dictyostelium_CAD"/>
</dbReference>
<dbReference type="SUPFAM" id="SSF49695">
    <property type="entry name" value="gamma-Crystallin-like"/>
    <property type="match status" value="1"/>
</dbReference>
<dbReference type="EMBL" id="JAVFKY010000002">
    <property type="protein sequence ID" value="KAK5580514.1"/>
    <property type="molecule type" value="Genomic_DNA"/>
</dbReference>
<keyword evidence="11" id="KW-1185">Reference proteome</keyword>
<dbReference type="InterPro" id="IPR029283">
    <property type="entry name" value="Membrane-bd"/>
</dbReference>
<evidence type="ECO:0000256" key="5">
    <source>
        <dbReference type="ARBA" id="ARBA00023136"/>
    </source>
</evidence>
<reference evidence="10 11" key="1">
    <citation type="submission" date="2023-11" db="EMBL/GenBank/DDBJ databases">
        <title>Dfirmibasis_genome.</title>
        <authorList>
            <person name="Edelbroek B."/>
            <person name="Kjellin J."/>
            <person name="Jerlstrom-Hultqvist J."/>
            <person name="Soderbom F."/>
        </authorList>
    </citation>
    <scope>NUCLEOTIDE SEQUENCE [LARGE SCALE GENOMIC DNA]</scope>
    <source>
        <strain evidence="10 11">TNS-C-14</strain>
    </source>
</reference>
<evidence type="ECO:0000256" key="1">
    <source>
        <dbReference type="ARBA" id="ARBA00004236"/>
    </source>
</evidence>
<keyword evidence="3" id="KW-0106">Calcium</keyword>
<evidence type="ECO:0000256" key="6">
    <source>
        <dbReference type="ARBA" id="ARBA00053150"/>
    </source>
</evidence>
<dbReference type="FunFam" id="2.60.40.1720:FF:000001">
    <property type="entry name" value="Calcium-dependent cell adhesion molecule 1"/>
    <property type="match status" value="1"/>
</dbReference>
<accession>A0AAN7TVD3</accession>
<keyword evidence="5" id="KW-0472">Membrane</keyword>
<keyword evidence="2" id="KW-1003">Cell membrane</keyword>
<dbReference type="GO" id="GO:0005911">
    <property type="term" value="C:cell-cell junction"/>
    <property type="evidence" value="ECO:0007669"/>
    <property type="project" value="TreeGrafter"/>
</dbReference>
<comment type="function">
    <text evidence="6">Mediates calcium-dependent cell-cell adhesion during the early stage of development.</text>
</comment>
<dbReference type="GO" id="GO:0016339">
    <property type="term" value="P:calcium-dependent cell-cell adhesion via plasma membrane cell adhesion molecules"/>
    <property type="evidence" value="ECO:0007669"/>
    <property type="project" value="TreeGrafter"/>
</dbReference>
<dbReference type="FunFam" id="2.60.20.10:FF:000018">
    <property type="entry name" value="Calcium-dependent cell adhesion molecule 1"/>
    <property type="match status" value="1"/>
</dbReference>
<gene>
    <name evidence="10" type="ORF">RB653_000534</name>
</gene>
<protein>
    <submittedName>
        <fullName evidence="10">Uncharacterized protein</fullName>
    </submittedName>
</protein>
<dbReference type="Pfam" id="PF14564">
    <property type="entry name" value="Membrane_bind"/>
    <property type="match status" value="1"/>
</dbReference>